<organism evidence="1 2">
    <name type="scientific">Caerostris darwini</name>
    <dbReference type="NCBI Taxonomy" id="1538125"/>
    <lineage>
        <taxon>Eukaryota</taxon>
        <taxon>Metazoa</taxon>
        <taxon>Ecdysozoa</taxon>
        <taxon>Arthropoda</taxon>
        <taxon>Chelicerata</taxon>
        <taxon>Arachnida</taxon>
        <taxon>Araneae</taxon>
        <taxon>Araneomorphae</taxon>
        <taxon>Entelegynae</taxon>
        <taxon>Araneoidea</taxon>
        <taxon>Araneidae</taxon>
        <taxon>Caerostris</taxon>
    </lineage>
</organism>
<keyword evidence="2" id="KW-1185">Reference proteome</keyword>
<sequence>MTLCNGSILSESPFYLTHILVPNLGKELKVQIDTFSFSASVNFAIDSSGSITCLPPCSILPGNIDCSEKDLHSFRFNFKAENVYCQHNSCSMIAGNATFHVRK</sequence>
<comment type="caution">
    <text evidence="1">The sequence shown here is derived from an EMBL/GenBank/DDBJ whole genome shotgun (WGS) entry which is preliminary data.</text>
</comment>
<proteinExistence type="predicted"/>
<protein>
    <submittedName>
        <fullName evidence="1">Uncharacterized protein</fullName>
    </submittedName>
</protein>
<name>A0AAV4RTU7_9ARAC</name>
<evidence type="ECO:0000313" key="2">
    <source>
        <dbReference type="Proteomes" id="UP001054837"/>
    </source>
</evidence>
<dbReference type="EMBL" id="BPLQ01006845">
    <property type="protein sequence ID" value="GIY25748.1"/>
    <property type="molecule type" value="Genomic_DNA"/>
</dbReference>
<gene>
    <name evidence="1" type="ORF">CDAR_579691</name>
</gene>
<evidence type="ECO:0000313" key="1">
    <source>
        <dbReference type="EMBL" id="GIY25748.1"/>
    </source>
</evidence>
<dbReference type="Proteomes" id="UP001054837">
    <property type="component" value="Unassembled WGS sequence"/>
</dbReference>
<reference evidence="1 2" key="1">
    <citation type="submission" date="2021-06" db="EMBL/GenBank/DDBJ databases">
        <title>Caerostris darwini draft genome.</title>
        <authorList>
            <person name="Kono N."/>
            <person name="Arakawa K."/>
        </authorList>
    </citation>
    <scope>NUCLEOTIDE SEQUENCE [LARGE SCALE GENOMIC DNA]</scope>
</reference>
<dbReference type="AlphaFoldDB" id="A0AAV4RTU7"/>
<accession>A0AAV4RTU7</accession>